<dbReference type="PANTHER" id="PTHR23528">
    <property type="match status" value="1"/>
</dbReference>
<keyword evidence="2 5" id="KW-0812">Transmembrane</keyword>
<evidence type="ECO:0000256" key="1">
    <source>
        <dbReference type="ARBA" id="ARBA00004651"/>
    </source>
</evidence>
<dbReference type="SUPFAM" id="SSF103473">
    <property type="entry name" value="MFS general substrate transporter"/>
    <property type="match status" value="1"/>
</dbReference>
<dbReference type="RefSeq" id="WP_381174923.1">
    <property type="nucleotide sequence ID" value="NZ_JBHSFK010000015.1"/>
</dbReference>
<evidence type="ECO:0000256" key="4">
    <source>
        <dbReference type="ARBA" id="ARBA00023136"/>
    </source>
</evidence>
<reference evidence="8" key="1">
    <citation type="journal article" date="2019" name="Int. J. Syst. Evol. Microbiol.">
        <title>The Global Catalogue of Microorganisms (GCM) 10K type strain sequencing project: providing services to taxonomists for standard genome sequencing and annotation.</title>
        <authorList>
            <consortium name="The Broad Institute Genomics Platform"/>
            <consortium name="The Broad Institute Genome Sequencing Center for Infectious Disease"/>
            <person name="Wu L."/>
            <person name="Ma J."/>
        </authorList>
    </citation>
    <scope>NUCLEOTIDE SEQUENCE [LARGE SCALE GENOMIC DNA]</scope>
    <source>
        <strain evidence="8">CGMCC 4.7177</strain>
    </source>
</reference>
<feature type="transmembrane region" description="Helical" evidence="5">
    <location>
        <begin position="105"/>
        <end position="128"/>
    </location>
</feature>
<evidence type="ECO:0000313" key="7">
    <source>
        <dbReference type="EMBL" id="MFC4502493.1"/>
    </source>
</evidence>
<protein>
    <submittedName>
        <fullName evidence="7">MFS transporter</fullName>
    </submittedName>
</protein>
<gene>
    <name evidence="7" type="ORF">ACFPIH_23695</name>
</gene>
<evidence type="ECO:0000256" key="5">
    <source>
        <dbReference type="SAM" id="Phobius"/>
    </source>
</evidence>
<keyword evidence="3 5" id="KW-1133">Transmembrane helix</keyword>
<accession>A0ABV9ARK2</accession>
<feature type="domain" description="Major facilitator superfamily (MFS) profile" evidence="6">
    <location>
        <begin position="3"/>
        <end position="404"/>
    </location>
</feature>
<feature type="transmembrane region" description="Helical" evidence="5">
    <location>
        <begin position="314"/>
        <end position="331"/>
    </location>
</feature>
<dbReference type="Proteomes" id="UP001595839">
    <property type="component" value="Unassembled WGS sequence"/>
</dbReference>
<sequence>MSTRRIVPIALVLAYYGAYIAVMTPPTVSMALRVVDVVGADRKVSVLGTVLSVGALAGAVASPLLGRLSDRTTLGFGKRRSWLVIGPVLGFVGLALIGFGDGVALLIVGWVLAQAGWSGTLMVCQAILPEHVPDTMRGRISGLMGAGMPIGMVGGTLTVSLTASSPALMLLVPGLIGVAAAALLVGVVPDSPADKASLPHLGPKELLQTFYVNPRRYPAYSWAFLSRFLMFSGVFIILTYQTYIVSDRIGYTADATANKVFQSTLVMVAGSIAASVLFGSLGDRTGRLKPFLRTGAAAAAAGLLVLTIDDSFGIFLAGMLIVGIAQGGSLADDLPMITRVLPDPHDAAQELGVYNLGLVLPQMLIPLYGPVLIGSDDNYPLLFTVGAVCSAAAAFTLVGVRGIK</sequence>
<feature type="transmembrane region" description="Helical" evidence="5">
    <location>
        <begin position="352"/>
        <end position="373"/>
    </location>
</feature>
<feature type="transmembrane region" description="Helical" evidence="5">
    <location>
        <begin position="219"/>
        <end position="240"/>
    </location>
</feature>
<feature type="transmembrane region" description="Helical" evidence="5">
    <location>
        <begin position="379"/>
        <end position="400"/>
    </location>
</feature>
<dbReference type="Pfam" id="PF07690">
    <property type="entry name" value="MFS_1"/>
    <property type="match status" value="1"/>
</dbReference>
<dbReference type="PROSITE" id="PS50850">
    <property type="entry name" value="MFS"/>
    <property type="match status" value="1"/>
</dbReference>
<dbReference type="InterPro" id="IPR020846">
    <property type="entry name" value="MFS_dom"/>
</dbReference>
<feature type="transmembrane region" description="Helical" evidence="5">
    <location>
        <begin position="291"/>
        <end position="308"/>
    </location>
</feature>
<feature type="transmembrane region" description="Helical" evidence="5">
    <location>
        <begin position="44"/>
        <end position="69"/>
    </location>
</feature>
<evidence type="ECO:0000256" key="3">
    <source>
        <dbReference type="ARBA" id="ARBA00022989"/>
    </source>
</evidence>
<feature type="transmembrane region" description="Helical" evidence="5">
    <location>
        <begin position="81"/>
        <end position="99"/>
    </location>
</feature>
<comment type="caution">
    <text evidence="7">The sequence shown here is derived from an EMBL/GenBank/DDBJ whole genome shotgun (WGS) entry which is preliminary data.</text>
</comment>
<dbReference type="InterPro" id="IPR036259">
    <property type="entry name" value="MFS_trans_sf"/>
</dbReference>
<keyword evidence="8" id="KW-1185">Reference proteome</keyword>
<proteinExistence type="predicted"/>
<evidence type="ECO:0000313" key="8">
    <source>
        <dbReference type="Proteomes" id="UP001595839"/>
    </source>
</evidence>
<keyword evidence="4 5" id="KW-0472">Membrane</keyword>
<dbReference type="CDD" id="cd06174">
    <property type="entry name" value="MFS"/>
    <property type="match status" value="1"/>
</dbReference>
<feature type="transmembrane region" description="Helical" evidence="5">
    <location>
        <begin position="140"/>
        <end position="161"/>
    </location>
</feature>
<dbReference type="PANTHER" id="PTHR23528:SF1">
    <property type="entry name" value="MAJOR FACILITATOR SUPERFAMILY (MFS) PROFILE DOMAIN-CONTAINING PROTEIN"/>
    <property type="match status" value="1"/>
</dbReference>
<organism evidence="7 8">
    <name type="scientific">Streptomyces vulcanius</name>
    <dbReference type="NCBI Taxonomy" id="1441876"/>
    <lineage>
        <taxon>Bacteria</taxon>
        <taxon>Bacillati</taxon>
        <taxon>Actinomycetota</taxon>
        <taxon>Actinomycetes</taxon>
        <taxon>Kitasatosporales</taxon>
        <taxon>Streptomycetaceae</taxon>
        <taxon>Streptomyces</taxon>
    </lineage>
</organism>
<feature type="transmembrane region" description="Helical" evidence="5">
    <location>
        <begin position="7"/>
        <end position="24"/>
    </location>
</feature>
<feature type="transmembrane region" description="Helical" evidence="5">
    <location>
        <begin position="167"/>
        <end position="188"/>
    </location>
</feature>
<evidence type="ECO:0000256" key="2">
    <source>
        <dbReference type="ARBA" id="ARBA00022692"/>
    </source>
</evidence>
<feature type="transmembrane region" description="Helical" evidence="5">
    <location>
        <begin position="260"/>
        <end position="279"/>
    </location>
</feature>
<dbReference type="InterPro" id="IPR011701">
    <property type="entry name" value="MFS"/>
</dbReference>
<dbReference type="EMBL" id="JBHSFK010000015">
    <property type="protein sequence ID" value="MFC4502493.1"/>
    <property type="molecule type" value="Genomic_DNA"/>
</dbReference>
<comment type="subcellular location">
    <subcellularLocation>
        <location evidence="1">Cell membrane</location>
        <topology evidence="1">Multi-pass membrane protein</topology>
    </subcellularLocation>
</comment>
<name>A0ABV9ARK2_9ACTN</name>
<dbReference type="Gene3D" id="1.20.1250.20">
    <property type="entry name" value="MFS general substrate transporter like domains"/>
    <property type="match status" value="2"/>
</dbReference>
<evidence type="ECO:0000259" key="6">
    <source>
        <dbReference type="PROSITE" id="PS50850"/>
    </source>
</evidence>